<accession>A0A7G5C653</accession>
<evidence type="ECO:0000313" key="3">
    <source>
        <dbReference type="Proteomes" id="UP000515679"/>
    </source>
</evidence>
<sequence length="196" mass="22562">MDKSIYTLGGTAWINLLNTIVMHNKQPTDLLADPAAAVEWLEANQLLYVPVTRLDAAALAQIRQSLYPVRELGDRIISDIEQHEALSERVYIELKTRLERLNIKPAVSRNHDARKLELSYRGVTAIDQIHLVILQSVLDTLNHYSADRIRKCEHAECILRFIDVSKSGRRRWCSMELCGNRHKAAQYYEKNKKQKA</sequence>
<dbReference type="InterPro" id="IPR023286">
    <property type="entry name" value="ABATE_dom_sf"/>
</dbReference>
<protein>
    <submittedName>
        <fullName evidence="2">CGNR zinc finger domain-containing protein</fullName>
    </submittedName>
</protein>
<name>A0A7G5C653_9BACL</name>
<dbReference type="Pfam" id="PF07336">
    <property type="entry name" value="ABATE"/>
    <property type="match status" value="1"/>
</dbReference>
<dbReference type="PANTHER" id="PTHR35525:SF3">
    <property type="entry name" value="BLL6575 PROTEIN"/>
    <property type="match status" value="1"/>
</dbReference>
<dbReference type="RefSeq" id="WP_182300976.1">
    <property type="nucleotide sequence ID" value="NZ_CP041969.1"/>
</dbReference>
<dbReference type="SUPFAM" id="SSF160904">
    <property type="entry name" value="Jann2411-like"/>
    <property type="match status" value="1"/>
</dbReference>
<dbReference type="InterPro" id="IPR021005">
    <property type="entry name" value="Znf_CGNR"/>
</dbReference>
<dbReference type="InterPro" id="IPR010852">
    <property type="entry name" value="ABATE"/>
</dbReference>
<feature type="domain" description="Zinc finger CGNR" evidence="1">
    <location>
        <begin position="148"/>
        <end position="190"/>
    </location>
</feature>
<dbReference type="PANTHER" id="PTHR35525">
    <property type="entry name" value="BLL6575 PROTEIN"/>
    <property type="match status" value="1"/>
</dbReference>
<dbReference type="Gene3D" id="1.10.3300.10">
    <property type="entry name" value="Jann2411-like domain"/>
    <property type="match status" value="1"/>
</dbReference>
<dbReference type="Proteomes" id="UP000515679">
    <property type="component" value="Chromosome"/>
</dbReference>
<evidence type="ECO:0000259" key="1">
    <source>
        <dbReference type="Pfam" id="PF11706"/>
    </source>
</evidence>
<keyword evidence="3" id="KW-1185">Reference proteome</keyword>
<gene>
    <name evidence="2" type="ORF">FPL14_28590</name>
</gene>
<evidence type="ECO:0000313" key="2">
    <source>
        <dbReference type="EMBL" id="QMV44687.1"/>
    </source>
</evidence>
<organism evidence="2 3">
    <name type="scientific">Cohnella cholangitidis</name>
    <dbReference type="NCBI Taxonomy" id="2598458"/>
    <lineage>
        <taxon>Bacteria</taxon>
        <taxon>Bacillati</taxon>
        <taxon>Bacillota</taxon>
        <taxon>Bacilli</taxon>
        <taxon>Bacillales</taxon>
        <taxon>Paenibacillaceae</taxon>
        <taxon>Cohnella</taxon>
    </lineage>
</organism>
<dbReference type="KEGG" id="cchl:FPL14_28590"/>
<dbReference type="AlphaFoldDB" id="A0A7G5C653"/>
<reference evidence="2 3" key="1">
    <citation type="submission" date="2019-07" db="EMBL/GenBank/DDBJ databases">
        <authorList>
            <person name="Kim J.K."/>
            <person name="Cheong H.-M."/>
            <person name="Choi Y."/>
            <person name="Hwang K.J."/>
            <person name="Lee S."/>
            <person name="Choi C."/>
        </authorList>
    </citation>
    <scope>NUCLEOTIDE SEQUENCE [LARGE SCALE GENOMIC DNA]</scope>
    <source>
        <strain evidence="2 3">KS 22</strain>
    </source>
</reference>
<dbReference type="Pfam" id="PF11706">
    <property type="entry name" value="zf-CGNR"/>
    <property type="match status" value="1"/>
</dbReference>
<dbReference type="EMBL" id="CP041969">
    <property type="protein sequence ID" value="QMV44687.1"/>
    <property type="molecule type" value="Genomic_DNA"/>
</dbReference>
<proteinExistence type="predicted"/>